<reference evidence="1" key="1">
    <citation type="journal article" date="2019" name="bioRxiv">
        <title>The Genome of the Zebra Mussel, Dreissena polymorpha: A Resource for Invasive Species Research.</title>
        <authorList>
            <person name="McCartney M.A."/>
            <person name="Auch B."/>
            <person name="Kono T."/>
            <person name="Mallez S."/>
            <person name="Zhang Y."/>
            <person name="Obille A."/>
            <person name="Becker A."/>
            <person name="Abrahante J.E."/>
            <person name="Garbe J."/>
            <person name="Badalamenti J.P."/>
            <person name="Herman A."/>
            <person name="Mangelson H."/>
            <person name="Liachko I."/>
            <person name="Sullivan S."/>
            <person name="Sone E.D."/>
            <person name="Koren S."/>
            <person name="Silverstein K.A.T."/>
            <person name="Beckman K.B."/>
            <person name="Gohl D.M."/>
        </authorList>
    </citation>
    <scope>NUCLEOTIDE SEQUENCE</scope>
    <source>
        <strain evidence="1">Duluth1</strain>
        <tissue evidence="1">Whole animal</tissue>
    </source>
</reference>
<dbReference type="EMBL" id="JAIWYP010000008">
    <property type="protein sequence ID" value="KAH3779935.1"/>
    <property type="molecule type" value="Genomic_DNA"/>
</dbReference>
<evidence type="ECO:0000313" key="1">
    <source>
        <dbReference type="EMBL" id="KAH3779935.1"/>
    </source>
</evidence>
<reference evidence="1" key="2">
    <citation type="submission" date="2020-11" db="EMBL/GenBank/DDBJ databases">
        <authorList>
            <person name="McCartney M.A."/>
            <person name="Auch B."/>
            <person name="Kono T."/>
            <person name="Mallez S."/>
            <person name="Becker A."/>
            <person name="Gohl D.M."/>
            <person name="Silverstein K.A.T."/>
            <person name="Koren S."/>
            <person name="Bechman K.B."/>
            <person name="Herman A."/>
            <person name="Abrahante J.E."/>
            <person name="Garbe J."/>
        </authorList>
    </citation>
    <scope>NUCLEOTIDE SEQUENCE</scope>
    <source>
        <strain evidence="1">Duluth1</strain>
        <tissue evidence="1">Whole animal</tissue>
    </source>
</reference>
<gene>
    <name evidence="1" type="ORF">DPMN_157744</name>
</gene>
<accession>A0A9D4EHV3</accession>
<name>A0A9D4EHV3_DREPO</name>
<sequence length="60" mass="6821">MEGSWILIPQLHHQLVIQSMFRPSQYPLSDPYNSVSPSSLSSPHFNSLLQSEEVLILLLD</sequence>
<proteinExistence type="predicted"/>
<dbReference type="Proteomes" id="UP000828390">
    <property type="component" value="Unassembled WGS sequence"/>
</dbReference>
<dbReference type="AlphaFoldDB" id="A0A9D4EHV3"/>
<evidence type="ECO:0000313" key="2">
    <source>
        <dbReference type="Proteomes" id="UP000828390"/>
    </source>
</evidence>
<organism evidence="1 2">
    <name type="scientific">Dreissena polymorpha</name>
    <name type="common">Zebra mussel</name>
    <name type="synonym">Mytilus polymorpha</name>
    <dbReference type="NCBI Taxonomy" id="45954"/>
    <lineage>
        <taxon>Eukaryota</taxon>
        <taxon>Metazoa</taxon>
        <taxon>Spiralia</taxon>
        <taxon>Lophotrochozoa</taxon>
        <taxon>Mollusca</taxon>
        <taxon>Bivalvia</taxon>
        <taxon>Autobranchia</taxon>
        <taxon>Heteroconchia</taxon>
        <taxon>Euheterodonta</taxon>
        <taxon>Imparidentia</taxon>
        <taxon>Neoheterodontei</taxon>
        <taxon>Myida</taxon>
        <taxon>Dreissenoidea</taxon>
        <taxon>Dreissenidae</taxon>
        <taxon>Dreissena</taxon>
    </lineage>
</organism>
<protein>
    <submittedName>
        <fullName evidence="1">Uncharacterized protein</fullName>
    </submittedName>
</protein>
<keyword evidence="2" id="KW-1185">Reference proteome</keyword>
<comment type="caution">
    <text evidence="1">The sequence shown here is derived from an EMBL/GenBank/DDBJ whole genome shotgun (WGS) entry which is preliminary data.</text>
</comment>